<dbReference type="EMBL" id="UYSL01023896">
    <property type="protein sequence ID" value="VDL82823.1"/>
    <property type="molecule type" value="Genomic_DNA"/>
</dbReference>
<dbReference type="WBParaSite" id="NBR_0001909001-mRNA-1">
    <property type="protein sequence ID" value="NBR_0001909001-mRNA-1"/>
    <property type="gene ID" value="NBR_0001909001"/>
</dbReference>
<evidence type="ECO:0000256" key="2">
    <source>
        <dbReference type="SAM" id="SignalP"/>
    </source>
</evidence>
<reference evidence="3 4" key="2">
    <citation type="submission" date="2018-11" db="EMBL/GenBank/DDBJ databases">
        <authorList>
            <consortium name="Pathogen Informatics"/>
        </authorList>
    </citation>
    <scope>NUCLEOTIDE SEQUENCE [LARGE SCALE GENOMIC DNA]</scope>
</reference>
<dbReference type="OMA" id="FKCRDYT"/>
<organism evidence="5">
    <name type="scientific">Nippostrongylus brasiliensis</name>
    <name type="common">Rat hookworm</name>
    <dbReference type="NCBI Taxonomy" id="27835"/>
    <lineage>
        <taxon>Eukaryota</taxon>
        <taxon>Metazoa</taxon>
        <taxon>Ecdysozoa</taxon>
        <taxon>Nematoda</taxon>
        <taxon>Chromadorea</taxon>
        <taxon>Rhabditida</taxon>
        <taxon>Rhabditina</taxon>
        <taxon>Rhabditomorpha</taxon>
        <taxon>Strongyloidea</taxon>
        <taxon>Heligmosomidae</taxon>
        <taxon>Nippostrongylus</taxon>
    </lineage>
</organism>
<evidence type="ECO:0000313" key="4">
    <source>
        <dbReference type="Proteomes" id="UP000271162"/>
    </source>
</evidence>
<dbReference type="AlphaFoldDB" id="A0A0N4YPB9"/>
<keyword evidence="4" id="KW-1185">Reference proteome</keyword>
<protein>
    <submittedName>
        <fullName evidence="3 5">Uncharacterized protein</fullName>
    </submittedName>
</protein>
<feature type="chain" id="PRO_5043125893" evidence="2">
    <location>
        <begin position="21"/>
        <end position="112"/>
    </location>
</feature>
<sequence>MDILLLFILYALFFINFVSKCCKKKSSAKSKSNKRSKKKRDHQRRDESPMRSEQPPPGDQAPLGTARETPDGGTGGGLGGKGGGEDDTFKCRDYTPPIFNDLQQLFDLLKRS</sequence>
<feature type="signal peptide" evidence="2">
    <location>
        <begin position="1"/>
        <end position="20"/>
    </location>
</feature>
<evidence type="ECO:0000313" key="3">
    <source>
        <dbReference type="EMBL" id="VDL82823.1"/>
    </source>
</evidence>
<evidence type="ECO:0000313" key="5">
    <source>
        <dbReference type="WBParaSite" id="NBR_0001909001-mRNA-1"/>
    </source>
</evidence>
<name>A0A0N4YPB9_NIPBR</name>
<dbReference type="Proteomes" id="UP000271162">
    <property type="component" value="Unassembled WGS sequence"/>
</dbReference>
<feature type="region of interest" description="Disordered" evidence="1">
    <location>
        <begin position="23"/>
        <end position="89"/>
    </location>
</feature>
<feature type="compositionally biased region" description="Gly residues" evidence="1">
    <location>
        <begin position="72"/>
        <end position="82"/>
    </location>
</feature>
<feature type="compositionally biased region" description="Basic residues" evidence="1">
    <location>
        <begin position="23"/>
        <end position="42"/>
    </location>
</feature>
<gene>
    <name evidence="3" type="ORF">NBR_LOCUS19094</name>
</gene>
<accession>A0A0N4YPB9</accession>
<evidence type="ECO:0000256" key="1">
    <source>
        <dbReference type="SAM" id="MobiDB-lite"/>
    </source>
</evidence>
<reference evidence="5" key="1">
    <citation type="submission" date="2017-02" db="UniProtKB">
        <authorList>
            <consortium name="WormBaseParasite"/>
        </authorList>
    </citation>
    <scope>IDENTIFICATION</scope>
</reference>
<proteinExistence type="predicted"/>
<keyword evidence="2" id="KW-0732">Signal</keyword>